<dbReference type="Pfam" id="PF04950">
    <property type="entry name" value="RIBIOP_C"/>
    <property type="match status" value="1"/>
</dbReference>
<organism evidence="4 5">
    <name type="scientific">Halocaridina rubra</name>
    <name type="common">Hawaiian red shrimp</name>
    <dbReference type="NCBI Taxonomy" id="373956"/>
    <lineage>
        <taxon>Eukaryota</taxon>
        <taxon>Metazoa</taxon>
        <taxon>Ecdysozoa</taxon>
        <taxon>Arthropoda</taxon>
        <taxon>Crustacea</taxon>
        <taxon>Multicrustacea</taxon>
        <taxon>Malacostraca</taxon>
        <taxon>Eumalacostraca</taxon>
        <taxon>Eucarida</taxon>
        <taxon>Decapoda</taxon>
        <taxon>Pleocyemata</taxon>
        <taxon>Caridea</taxon>
        <taxon>Atyoidea</taxon>
        <taxon>Atyidae</taxon>
        <taxon>Halocaridina</taxon>
    </lineage>
</organism>
<accession>A0AAN8XKG7</accession>
<dbReference type="PANTHER" id="PTHR12858:SF2">
    <property type="entry name" value="RIBOSOME BIOGENESIS PROTEIN BMS1 HOMOLOG"/>
    <property type="match status" value="1"/>
</dbReference>
<dbReference type="GO" id="GO:0030686">
    <property type="term" value="C:90S preribosome"/>
    <property type="evidence" value="ECO:0007669"/>
    <property type="project" value="TreeGrafter"/>
</dbReference>
<dbReference type="GO" id="GO:0034511">
    <property type="term" value="F:U3 snoRNA binding"/>
    <property type="evidence" value="ECO:0007669"/>
    <property type="project" value="TreeGrafter"/>
</dbReference>
<feature type="compositionally biased region" description="Basic and acidic residues" evidence="1">
    <location>
        <begin position="1112"/>
        <end position="1144"/>
    </location>
</feature>
<gene>
    <name evidence="4" type="primary">BMS1_2</name>
    <name evidence="4" type="ORF">SK128_013492</name>
</gene>
<feature type="domain" description="Ribosome biogenesis protein BMS1/TSR1 C-terminal" evidence="3">
    <location>
        <begin position="693"/>
        <end position="991"/>
    </location>
</feature>
<dbReference type="GO" id="GO:0000462">
    <property type="term" value="P:maturation of SSU-rRNA from tricistronic rRNA transcript (SSU-rRNA, 5.8S rRNA, LSU-rRNA)"/>
    <property type="evidence" value="ECO:0007669"/>
    <property type="project" value="TreeGrafter"/>
</dbReference>
<dbReference type="SMART" id="SM01362">
    <property type="entry name" value="DUF663"/>
    <property type="match status" value="1"/>
</dbReference>
<evidence type="ECO:0000313" key="4">
    <source>
        <dbReference type="EMBL" id="KAK7084476.1"/>
    </source>
</evidence>
<reference evidence="4 5" key="1">
    <citation type="submission" date="2023-11" db="EMBL/GenBank/DDBJ databases">
        <title>Halocaridina rubra genome assembly.</title>
        <authorList>
            <person name="Smith C."/>
        </authorList>
    </citation>
    <scope>NUCLEOTIDE SEQUENCE [LARGE SCALE GENOMIC DNA]</scope>
    <source>
        <strain evidence="4">EP-1</strain>
        <tissue evidence="4">Whole</tissue>
    </source>
</reference>
<feature type="region of interest" description="Disordered" evidence="1">
    <location>
        <begin position="1112"/>
        <end position="1158"/>
    </location>
</feature>
<dbReference type="InterPro" id="IPR039761">
    <property type="entry name" value="Bms1/Tsr1"/>
</dbReference>
<feature type="compositionally biased region" description="Acidic residues" evidence="1">
    <location>
        <begin position="414"/>
        <end position="425"/>
    </location>
</feature>
<comment type="caution">
    <text evidence="4">The sequence shown here is derived from an EMBL/GenBank/DDBJ whole genome shotgun (WGS) entry which is preliminary data.</text>
</comment>
<dbReference type="InterPro" id="IPR027417">
    <property type="entry name" value="P-loop_NTPase"/>
</dbReference>
<feature type="region of interest" description="Disordered" evidence="1">
    <location>
        <begin position="349"/>
        <end position="473"/>
    </location>
</feature>
<dbReference type="SUPFAM" id="SSF52540">
    <property type="entry name" value="P-loop containing nucleoside triphosphate hydrolases"/>
    <property type="match status" value="1"/>
</dbReference>
<dbReference type="InterPro" id="IPR012948">
    <property type="entry name" value="AARP2CN"/>
</dbReference>
<feature type="region of interest" description="Disordered" evidence="1">
    <location>
        <begin position="485"/>
        <end position="541"/>
    </location>
</feature>
<evidence type="ECO:0000259" key="3">
    <source>
        <dbReference type="SMART" id="SM01362"/>
    </source>
</evidence>
<feature type="compositionally biased region" description="Acidic residues" evidence="1">
    <location>
        <begin position="351"/>
        <end position="383"/>
    </location>
</feature>
<sequence length="1158" mass="133789">MASLSNRDRKTRRLTFIEVNNDINCMIDIAKVADIVLMLIDATFGIEMEVFEFLEICRAHGAPRIMGILNHLDMMKDNKALKRKKKVLKHRFQVELYPGAKLFYLSGIVHGEYLKKEIQNLGRFIVVMKFRPLTWRITHPYVVVDRYEDITNPEDLRQNPKCDRNVVLYGYVRGVPFQRAQAVHIPGCGDYKMKNITFLPDPCPLPEQLKKRSLNAKERLVFAPMSGVGGVLYDKDAVYIDLGGSHHGVKKSNADEDGEDIKDSVLQPLLDLHKTADEKQAESKIQLFSNSDFISNDRMDTVDSKNYKEDDLQDTESSDVKEDASREQFPAYETITDSNGISRRRVLFSDNLEDENDDDTSDESEEEDDDNNEQGDSESEEETSERKGVDIVLPPKKKLKLDNAKKTRSVTNENESDADENDDVYDIEKDLSNILKASDNKSSSRNTLGQSKEEEKTFETKRTCSLKNNKDSNITAMIQDILKNIKVPQAKKIERTSDSGLSSSEDSDDESRKCKSTSEKQNKNMEIEKRDDSKEGDSDKEENMAYRMDMFKKATENFYKNQSTASFLRRYIYGDMKEDESSSEDEEDFVGGLFVRTTQPKKKPGVQSRKSLMDEIDTSRFIPHITRDWNSQELMNSIRDCFVTGEWKEGENAETLLKMDDEDEDLYGDFEDIETGEKFKAVAKDGEDKKEEEVDETKTPDAKKEMTAKEKLMEKKRKLKAMFDAEYDDKGSGEYFESLKKELSEQAELNRKEFEILDDDTRVQYEGFRPGMYVRMEFGNFPCEFVTNFDPSYPVIVGGLLENESNMGFVRVRIKVHRWYPKILKNRDPLILSLGWRRFQSMMHYAKREDNFRMRSLKYARKFLHVEAMFWGPVYSVNTGFVALQNITDRVPEFRIAANGVVLEADQSTKIVKKLKLMGTPEQVLKKTAFIKDMFHSETEVAKFEGAQLQTQSGVRGIIKKSKGQKGIFRATFEDTIKKSDVIILKTWAPVELAQHCFCIRTLLLPPNEKAAWQGMKTVAQVKKDKGIRNNANADSAYTPITERNEFKNYPLKIPQGLERALPYKNKIKYTPKSNKVERVLVVKDPEEMKMERFMLRLKTLMSDKLRREQLEKKNKKAKYQEKISEMEKMRQVREKKKKTEACKKLSKRTGGKNRNVT</sequence>
<protein>
    <submittedName>
        <fullName evidence="4">Glycoside hydrolase 2 (Mannanase, beta-galactosidase)</fullName>
    </submittedName>
</protein>
<evidence type="ECO:0000259" key="2">
    <source>
        <dbReference type="SMART" id="SM00785"/>
    </source>
</evidence>
<dbReference type="PANTHER" id="PTHR12858">
    <property type="entry name" value="RIBOSOME BIOGENESIS PROTEIN"/>
    <property type="match status" value="1"/>
</dbReference>
<feature type="region of interest" description="Disordered" evidence="1">
    <location>
        <begin position="577"/>
        <end position="611"/>
    </location>
</feature>
<dbReference type="GO" id="GO:0003924">
    <property type="term" value="F:GTPase activity"/>
    <property type="evidence" value="ECO:0007669"/>
    <property type="project" value="TreeGrafter"/>
</dbReference>
<proteinExistence type="predicted"/>
<evidence type="ECO:0000256" key="1">
    <source>
        <dbReference type="SAM" id="MobiDB-lite"/>
    </source>
</evidence>
<dbReference type="InterPro" id="IPR007034">
    <property type="entry name" value="BMS1_TSR1_C"/>
</dbReference>
<feature type="domain" description="AARP2CN" evidence="2">
    <location>
        <begin position="117"/>
        <end position="203"/>
    </location>
</feature>
<dbReference type="Proteomes" id="UP001381693">
    <property type="component" value="Unassembled WGS sequence"/>
</dbReference>
<dbReference type="EMBL" id="JAXCGZ010002075">
    <property type="protein sequence ID" value="KAK7084476.1"/>
    <property type="molecule type" value="Genomic_DNA"/>
</dbReference>
<dbReference type="Gene3D" id="3.40.50.300">
    <property type="entry name" value="P-loop containing nucleotide triphosphate hydrolases"/>
    <property type="match status" value="1"/>
</dbReference>
<evidence type="ECO:0000313" key="5">
    <source>
        <dbReference type="Proteomes" id="UP001381693"/>
    </source>
</evidence>
<feature type="region of interest" description="Disordered" evidence="1">
    <location>
        <begin position="304"/>
        <end position="336"/>
    </location>
</feature>
<dbReference type="SMART" id="SM00785">
    <property type="entry name" value="AARP2CN"/>
    <property type="match status" value="1"/>
</dbReference>
<keyword evidence="5" id="KW-1185">Reference proteome</keyword>
<dbReference type="GO" id="GO:0005634">
    <property type="term" value="C:nucleus"/>
    <property type="evidence" value="ECO:0007669"/>
    <property type="project" value="InterPro"/>
</dbReference>
<dbReference type="GO" id="GO:0000479">
    <property type="term" value="P:endonucleolytic cleavage of tricistronic rRNA transcript (SSU-rRNA, 5.8S rRNA, LSU-rRNA)"/>
    <property type="evidence" value="ECO:0007669"/>
    <property type="project" value="TreeGrafter"/>
</dbReference>
<feature type="compositionally biased region" description="Basic and acidic residues" evidence="1">
    <location>
        <begin position="451"/>
        <end position="462"/>
    </location>
</feature>
<feature type="compositionally biased region" description="Polar residues" evidence="1">
    <location>
        <begin position="440"/>
        <end position="450"/>
    </location>
</feature>
<name>A0AAN8XKG7_HALRR</name>
<feature type="compositionally biased region" description="Basic and acidic residues" evidence="1">
    <location>
        <begin position="510"/>
        <end position="541"/>
    </location>
</feature>
<dbReference type="Pfam" id="PF08142">
    <property type="entry name" value="AARP2CN"/>
    <property type="match status" value="1"/>
</dbReference>
<dbReference type="GO" id="GO:0005525">
    <property type="term" value="F:GTP binding"/>
    <property type="evidence" value="ECO:0007669"/>
    <property type="project" value="TreeGrafter"/>
</dbReference>
<keyword evidence="4" id="KW-0378">Hydrolase</keyword>
<dbReference type="AlphaFoldDB" id="A0AAN8XKG7"/>